<dbReference type="PANTHER" id="PTHR34136">
    <property type="match status" value="1"/>
</dbReference>
<dbReference type="OrthoDB" id="9771846at2"/>
<keyword evidence="4" id="KW-1185">Reference proteome</keyword>
<evidence type="ECO:0000256" key="1">
    <source>
        <dbReference type="ARBA" id="ARBA00022676"/>
    </source>
</evidence>
<accession>A0A517NRK4</accession>
<proteinExistence type="predicted"/>
<name>A0A517NRK4_9BACT</name>
<reference evidence="3 4" key="1">
    <citation type="submission" date="2019-02" db="EMBL/GenBank/DDBJ databases">
        <title>Deep-cultivation of Planctomycetes and their phenomic and genomic characterization uncovers novel biology.</title>
        <authorList>
            <person name="Wiegand S."/>
            <person name="Jogler M."/>
            <person name="Boedeker C."/>
            <person name="Pinto D."/>
            <person name="Vollmers J."/>
            <person name="Rivas-Marin E."/>
            <person name="Kohn T."/>
            <person name="Peeters S.H."/>
            <person name="Heuer A."/>
            <person name="Rast P."/>
            <person name="Oberbeckmann S."/>
            <person name="Bunk B."/>
            <person name="Jeske O."/>
            <person name="Meyerdierks A."/>
            <person name="Storesund J.E."/>
            <person name="Kallscheuer N."/>
            <person name="Luecker S."/>
            <person name="Lage O.M."/>
            <person name="Pohl T."/>
            <person name="Merkel B.J."/>
            <person name="Hornburger P."/>
            <person name="Mueller R.-W."/>
            <person name="Bruemmer F."/>
            <person name="Labrenz M."/>
            <person name="Spormann A.M."/>
            <person name="Op den Camp H."/>
            <person name="Overmann J."/>
            <person name="Amann R."/>
            <person name="Jetten M.S.M."/>
            <person name="Mascher T."/>
            <person name="Medema M.H."/>
            <person name="Devos D.P."/>
            <person name="Kaster A.-K."/>
            <person name="Ovreas L."/>
            <person name="Rohde M."/>
            <person name="Galperin M.Y."/>
            <person name="Jogler C."/>
        </authorList>
    </citation>
    <scope>NUCLEOTIDE SEQUENCE [LARGE SCALE GENOMIC DNA]</scope>
    <source>
        <strain evidence="3 4">K23_9</strain>
    </source>
</reference>
<sequence length="262" mass="29498">MPVKSSKVNILGVAVDAINMGVAIEKIDQWIQSGASQYVCVTPVHSVMECQDDDDLRDIFNQAGMVTPDGMPVVWICNWFGFKDARRVYGPDLMLTLCDHSQKPGYRHFFYGGAEGVAPTLSENLQKRFPDMKSVGTLSPPYKALSESENRAMVDTINAANPDIVWVGLGSPKQERWMAKNIDVLNASVVIGVGAAFDFHVGRVRQAPAWMQRSGMEWFFRLIMEPRRLWRRYLIGNSRFVVKFFMQVTGLKSYAIATPRLN</sequence>
<dbReference type="RefSeq" id="WP_145417344.1">
    <property type="nucleotide sequence ID" value="NZ_CP036526.1"/>
</dbReference>
<dbReference type="GO" id="GO:0047244">
    <property type="term" value="F:N-acetylglucosaminyldiphosphoundecaprenol N-acetyl-beta-D-mannosaminyltransferase activity"/>
    <property type="evidence" value="ECO:0007669"/>
    <property type="project" value="UniProtKB-EC"/>
</dbReference>
<organism evidence="3 4">
    <name type="scientific">Stieleria marina</name>
    <dbReference type="NCBI Taxonomy" id="1930275"/>
    <lineage>
        <taxon>Bacteria</taxon>
        <taxon>Pseudomonadati</taxon>
        <taxon>Planctomycetota</taxon>
        <taxon>Planctomycetia</taxon>
        <taxon>Pirellulales</taxon>
        <taxon>Pirellulaceae</taxon>
        <taxon>Stieleria</taxon>
    </lineage>
</organism>
<gene>
    <name evidence="3" type="primary">tagA_2</name>
    <name evidence="3" type="ORF">K239x_17040</name>
</gene>
<dbReference type="InterPro" id="IPR004629">
    <property type="entry name" value="WecG_TagA_CpsF"/>
</dbReference>
<dbReference type="EC" id="2.4.1.187" evidence="3"/>
<protein>
    <submittedName>
        <fullName evidence="3">N-acetylmannosaminyltransferase</fullName>
        <ecNumber evidence="3">2.4.1.187</ecNumber>
    </submittedName>
</protein>
<keyword evidence="1 3" id="KW-0328">Glycosyltransferase</keyword>
<dbReference type="Proteomes" id="UP000319817">
    <property type="component" value="Chromosome"/>
</dbReference>
<evidence type="ECO:0000313" key="4">
    <source>
        <dbReference type="Proteomes" id="UP000319817"/>
    </source>
</evidence>
<evidence type="ECO:0000256" key="2">
    <source>
        <dbReference type="ARBA" id="ARBA00022679"/>
    </source>
</evidence>
<evidence type="ECO:0000313" key="3">
    <source>
        <dbReference type="EMBL" id="QDT09753.1"/>
    </source>
</evidence>
<dbReference type="Pfam" id="PF03808">
    <property type="entry name" value="Glyco_tran_WecG"/>
    <property type="match status" value="1"/>
</dbReference>
<dbReference type="AlphaFoldDB" id="A0A517NRK4"/>
<keyword evidence="2 3" id="KW-0808">Transferase</keyword>
<dbReference type="CDD" id="cd06533">
    <property type="entry name" value="Glyco_transf_WecG_TagA"/>
    <property type="match status" value="1"/>
</dbReference>
<dbReference type="EMBL" id="CP036526">
    <property type="protein sequence ID" value="QDT09753.1"/>
    <property type="molecule type" value="Genomic_DNA"/>
</dbReference>
<dbReference type="NCBIfam" id="TIGR00696">
    <property type="entry name" value="wecG_tagA_cpsF"/>
    <property type="match status" value="1"/>
</dbReference>
<dbReference type="PANTHER" id="PTHR34136:SF1">
    <property type="entry name" value="UDP-N-ACETYL-D-MANNOSAMINURONIC ACID TRANSFERASE"/>
    <property type="match status" value="1"/>
</dbReference>